<comment type="caution">
    <text evidence="4">The sequence shown here is derived from an EMBL/GenBank/DDBJ whole genome shotgun (WGS) entry which is preliminary data.</text>
</comment>
<keyword evidence="2" id="KW-0732">Signal</keyword>
<dbReference type="PROSITE" id="PS51318">
    <property type="entry name" value="TAT"/>
    <property type="match status" value="1"/>
</dbReference>
<evidence type="ECO:0000313" key="5">
    <source>
        <dbReference type="Proteomes" id="UP000721861"/>
    </source>
</evidence>
<keyword evidence="5" id="KW-1185">Reference proteome</keyword>
<dbReference type="Gene3D" id="3.90.1300.10">
    <property type="entry name" value="Amidase signature (AS) domain"/>
    <property type="match status" value="1"/>
</dbReference>
<dbReference type="EMBL" id="JAGUCN010000011">
    <property type="protein sequence ID" value="MBS2211981.1"/>
    <property type="molecule type" value="Genomic_DNA"/>
</dbReference>
<dbReference type="InterPro" id="IPR036928">
    <property type="entry name" value="AS_sf"/>
</dbReference>
<evidence type="ECO:0000259" key="3">
    <source>
        <dbReference type="Pfam" id="PF01425"/>
    </source>
</evidence>
<accession>A0ABS5KBS0</accession>
<dbReference type="Pfam" id="PF01425">
    <property type="entry name" value="Amidase"/>
    <property type="match status" value="1"/>
</dbReference>
<dbReference type="EC" id="3.5.1.4" evidence="4"/>
<organism evidence="4 5">
    <name type="scientific">Carboxylicivirga mesophila</name>
    <dbReference type="NCBI Taxonomy" id="1166478"/>
    <lineage>
        <taxon>Bacteria</taxon>
        <taxon>Pseudomonadati</taxon>
        <taxon>Bacteroidota</taxon>
        <taxon>Bacteroidia</taxon>
        <taxon>Marinilabiliales</taxon>
        <taxon>Marinilabiliaceae</taxon>
        <taxon>Carboxylicivirga</taxon>
    </lineage>
</organism>
<feature type="domain" description="Amidase" evidence="3">
    <location>
        <begin position="57"/>
        <end position="475"/>
    </location>
</feature>
<dbReference type="GO" id="GO:0004040">
    <property type="term" value="F:amidase activity"/>
    <property type="evidence" value="ECO:0007669"/>
    <property type="project" value="UniProtKB-EC"/>
</dbReference>
<dbReference type="InterPro" id="IPR000120">
    <property type="entry name" value="Amidase"/>
</dbReference>
<dbReference type="InterPro" id="IPR019546">
    <property type="entry name" value="TAT_signal_bac_arc"/>
</dbReference>
<dbReference type="Proteomes" id="UP000721861">
    <property type="component" value="Unassembled WGS sequence"/>
</dbReference>
<proteinExistence type="inferred from homology"/>
<keyword evidence="4" id="KW-0378">Hydrolase</keyword>
<dbReference type="InterPro" id="IPR006311">
    <property type="entry name" value="TAT_signal"/>
</dbReference>
<dbReference type="SUPFAM" id="SSF75304">
    <property type="entry name" value="Amidase signature (AS) enzymes"/>
    <property type="match status" value="1"/>
</dbReference>
<dbReference type="NCBIfam" id="NF005899">
    <property type="entry name" value="PRK07869.1"/>
    <property type="match status" value="1"/>
</dbReference>
<evidence type="ECO:0000256" key="2">
    <source>
        <dbReference type="SAM" id="SignalP"/>
    </source>
</evidence>
<protein>
    <submittedName>
        <fullName evidence="4">Amidase</fullName>
        <ecNumber evidence="4">3.5.1.4</ecNumber>
    </submittedName>
</protein>
<comment type="similarity">
    <text evidence="1">Belongs to the amidase family.</text>
</comment>
<dbReference type="RefSeq" id="WP_212228379.1">
    <property type="nucleotide sequence ID" value="NZ_JAGUCN010000011.1"/>
</dbReference>
<dbReference type="InterPro" id="IPR023631">
    <property type="entry name" value="Amidase_dom"/>
</dbReference>
<evidence type="ECO:0000313" key="4">
    <source>
        <dbReference type="EMBL" id="MBS2211981.1"/>
    </source>
</evidence>
<feature type="signal peptide" evidence="2">
    <location>
        <begin position="1"/>
        <end position="26"/>
    </location>
</feature>
<sequence>MISRRSFIKRSFAAGAAAMVAPAIYAKGTSALPTQLVDFDALGLSQLIKNKEVSPKEVVMATINRIEALDGKLNAINTPTFEKALETVKNINPDAPFAGVPFVMKDNINYAGVKTTNGSKLFENNVAKESAQLTKAYEKAGFVILGKTNMPEFGLAPTTESVLLKPAHNPWNTEYSSGGSSGGSSISVAAGYLPLAHASDGGGSIRIPASSCGIFGLKPSRMRMLPGSSDQLEFMVDNCVSRTVRDSAMLFSLTQNPANPANLKPVGFVSGPSKRRLTIGLCMKNYFGELPHPEIQKAIEDTAKLLESLGHTVIEVKNPVTGEFEDQFLSLFAAKMVKTAAFVQQMTGKPAAETGLLEPFTLEFDVMGRKRGNESVIKANKYFEHKGIEVANWMNSFDVLLTPVTKTPSPKLGYMTDSSLSFDDLSRRIFDYMSYTPVQNALGLPGMSVPLGMSSNGLPIGSHFAAGNGDEQTLLELAYELEAAKPWAHKWAPVSAKINGLK</sequence>
<dbReference type="NCBIfam" id="TIGR01409">
    <property type="entry name" value="TAT_signal_seq"/>
    <property type="match status" value="1"/>
</dbReference>
<name>A0ABS5KBS0_9BACT</name>
<dbReference type="PANTHER" id="PTHR11895">
    <property type="entry name" value="TRANSAMIDASE"/>
    <property type="match status" value="1"/>
</dbReference>
<gene>
    <name evidence="4" type="ORF">KEM09_11230</name>
</gene>
<evidence type="ECO:0000256" key="1">
    <source>
        <dbReference type="ARBA" id="ARBA00009199"/>
    </source>
</evidence>
<reference evidence="4 5" key="1">
    <citation type="journal article" date="2014" name="Int. J. Syst. Evol. Microbiol.">
        <title>Carboxylicivirga gen. nov. in the family Marinilabiliaceae with two novel species, Carboxylicivirga mesophila sp. nov. and Carboxylicivirga taeanensis sp. nov., and reclassification of Cytophaga fermentans as Saccharicrinis fermentans gen. nov., comb. nov.</title>
        <authorList>
            <person name="Yang S.H."/>
            <person name="Seo H.S."/>
            <person name="Woo J.H."/>
            <person name="Oh H.M."/>
            <person name="Jang H."/>
            <person name="Lee J.H."/>
            <person name="Kim S.J."/>
            <person name="Kwon K.K."/>
        </authorList>
    </citation>
    <scope>NUCLEOTIDE SEQUENCE [LARGE SCALE GENOMIC DNA]</scope>
    <source>
        <strain evidence="4 5">JCM 18290</strain>
    </source>
</reference>
<feature type="chain" id="PRO_5047369139" evidence="2">
    <location>
        <begin position="27"/>
        <end position="502"/>
    </location>
</feature>
<dbReference type="PANTHER" id="PTHR11895:SF7">
    <property type="entry name" value="GLUTAMYL-TRNA(GLN) AMIDOTRANSFERASE SUBUNIT A, MITOCHONDRIAL"/>
    <property type="match status" value="1"/>
</dbReference>